<feature type="domain" description="Histidine kinase" evidence="14">
    <location>
        <begin position="668"/>
        <end position="877"/>
    </location>
</feature>
<dbReference type="CDD" id="cd01987">
    <property type="entry name" value="USP_KdpD-like"/>
    <property type="match status" value="1"/>
</dbReference>
<evidence type="ECO:0000256" key="4">
    <source>
        <dbReference type="ARBA" id="ARBA00022553"/>
    </source>
</evidence>
<gene>
    <name evidence="15" type="ORF">HNQ64_001288</name>
</gene>
<dbReference type="CDD" id="cd00082">
    <property type="entry name" value="HisKA"/>
    <property type="match status" value="1"/>
</dbReference>
<dbReference type="GO" id="GO:0005737">
    <property type="term" value="C:cytoplasm"/>
    <property type="evidence" value="ECO:0007669"/>
    <property type="project" value="UniProtKB-ARBA"/>
</dbReference>
<dbReference type="Gene3D" id="3.40.50.300">
    <property type="entry name" value="P-loop containing nucleotide triphosphate hydrolases"/>
    <property type="match status" value="1"/>
</dbReference>
<evidence type="ECO:0000313" key="15">
    <source>
        <dbReference type="EMBL" id="MBB5037046.1"/>
    </source>
</evidence>
<dbReference type="SUPFAM" id="SSF52402">
    <property type="entry name" value="Adenine nucleotide alpha hydrolases-like"/>
    <property type="match status" value="1"/>
</dbReference>
<keyword evidence="5 15" id="KW-0808">Transferase</keyword>
<dbReference type="SUPFAM" id="SSF47384">
    <property type="entry name" value="Homodimeric domain of signal transducing histidine kinase"/>
    <property type="match status" value="1"/>
</dbReference>
<dbReference type="PROSITE" id="PS50109">
    <property type="entry name" value="HIS_KIN"/>
    <property type="match status" value="1"/>
</dbReference>
<dbReference type="InterPro" id="IPR003661">
    <property type="entry name" value="HisK_dim/P_dom"/>
</dbReference>
<evidence type="ECO:0000256" key="12">
    <source>
        <dbReference type="ARBA" id="ARBA00023136"/>
    </source>
</evidence>
<protein>
    <recommendedName>
        <fullName evidence="3">histidine kinase</fullName>
        <ecNumber evidence="3">2.7.13.3</ecNumber>
    </recommendedName>
</protein>
<dbReference type="FunFam" id="3.40.50.300:FF:000483">
    <property type="entry name" value="Sensor histidine kinase KdpD"/>
    <property type="match status" value="1"/>
</dbReference>
<evidence type="ECO:0000256" key="10">
    <source>
        <dbReference type="ARBA" id="ARBA00022989"/>
    </source>
</evidence>
<evidence type="ECO:0000256" key="6">
    <source>
        <dbReference type="ARBA" id="ARBA00022692"/>
    </source>
</evidence>
<dbReference type="InterPro" id="IPR029016">
    <property type="entry name" value="GAF-like_dom_sf"/>
</dbReference>
<reference evidence="15 16" key="1">
    <citation type="submission" date="2020-08" db="EMBL/GenBank/DDBJ databases">
        <title>Genomic Encyclopedia of Type Strains, Phase IV (KMG-IV): sequencing the most valuable type-strain genomes for metagenomic binning, comparative biology and taxonomic classification.</title>
        <authorList>
            <person name="Goeker M."/>
        </authorList>
    </citation>
    <scope>NUCLEOTIDE SEQUENCE [LARGE SCALE GENOMIC DNA]</scope>
    <source>
        <strain evidence="15 16">DSM 12251</strain>
    </source>
</reference>
<dbReference type="Gene3D" id="1.10.287.130">
    <property type="match status" value="1"/>
</dbReference>
<accession>A0A7W7YJ19</accession>
<evidence type="ECO:0000256" key="11">
    <source>
        <dbReference type="ARBA" id="ARBA00023012"/>
    </source>
</evidence>
<feature type="transmembrane region" description="Helical" evidence="13">
    <location>
        <begin position="398"/>
        <end position="430"/>
    </location>
</feature>
<evidence type="ECO:0000313" key="16">
    <source>
        <dbReference type="Proteomes" id="UP000534294"/>
    </source>
</evidence>
<dbReference type="InterPro" id="IPR036097">
    <property type="entry name" value="HisK_dim/P_sf"/>
</dbReference>
<dbReference type="InterPro" id="IPR038318">
    <property type="entry name" value="KdpD_sf"/>
</dbReference>
<keyword evidence="6 13" id="KW-0812">Transmembrane</keyword>
<comment type="caution">
    <text evidence="15">The sequence shown here is derived from an EMBL/GenBank/DDBJ whole genome shotgun (WGS) entry which is preliminary data.</text>
</comment>
<name>A0A7W7YJ19_9BACT</name>
<dbReference type="SUPFAM" id="SSF52540">
    <property type="entry name" value="P-loop containing nucleoside triphosphate hydrolases"/>
    <property type="match status" value="1"/>
</dbReference>
<keyword evidence="9" id="KW-0067">ATP-binding</keyword>
<keyword evidence="11" id="KW-0902">Two-component regulatory system</keyword>
<dbReference type="Pfam" id="PF00512">
    <property type="entry name" value="HisKA"/>
    <property type="match status" value="1"/>
</dbReference>
<dbReference type="EC" id="2.7.13.3" evidence="3"/>
<keyword evidence="8 15" id="KW-0418">Kinase</keyword>
<evidence type="ECO:0000256" key="1">
    <source>
        <dbReference type="ARBA" id="ARBA00000085"/>
    </source>
</evidence>
<dbReference type="Gene3D" id="1.20.120.620">
    <property type="entry name" value="Backbone structure of the membrane domain of e. Coli histidine kinase receptor kdpd"/>
    <property type="match status" value="1"/>
</dbReference>
<evidence type="ECO:0000256" key="2">
    <source>
        <dbReference type="ARBA" id="ARBA00004141"/>
    </source>
</evidence>
<sequence length="877" mass="96562">MHPEPPRPNPDALLAQMQKEHSLAQPGRLHIFLGMCPGVGKTYAMLQAARQRAKEGVEVLVGVVETHGRHETSALLEGLHILPRKLLDHRGYTLEEFDVDEVLRLRPQLVLVDELAHTNAPGSRHAKRYQDVLELMDAGLDVYTTLNVQHIESQVDIVQQISGVAIQEKVPDSLLDRAHEIQLIDLSAEKLLERMAEGKVYMGERAEHAVSNFFKEGTLTALRELALRFTAERVDRDLEDIRRARRVTSAWKTHARLLVGIGPSPYAESLIRWTRRAAARLDGSWIVAWVERSAPLSPAEQEVLTRALGLARRLGAEVVTLTGDDVAEALLQLASERNVSQIVVGKPDKRTWGSSLADRLIAESGDIDVCVVRPVAGRQLTATTTLPSSIPISQVAEYSWAVALTFVLTSLCWALLPITGYTFVALVLLLGVMAAGMRFSRGPVLAMASVSALAWNYFFIPPQFTLHIDQPEDMLMFGMFFLVALSMGHLTTRLRQREAAERRRQRQTAALLRVTQSAALAAEPDKGLHEALRVITDLLQSSVSLVLRQSDHTLSPAAHTSSSFQPNSKEWGVVAWSFDHKQAAGRFTDTLPESDATWFPLQTATSTMGVLGIRLEREARLDFTTRQTIEALALQLALVLEKEHFIQAASRAEVLEQSEKLRQTLLDSVSHELKTPLAIIKASLEGLSEQPTATNLYTGEIATATTRLQRVVDHLLHMTRIESAVMQPHLDWCDIRDVIQAARTAAGPAVTAHPLSVFIPDTMPLVRLDHSLTAQAVANILHNATTYTPAGTAIEIRVTLQGDRFYLIIRDHGPGFAGESVLRVFEKFYRAPGSPAGGTGLGLAIARGFVRAQGGEISARNHPDGGAEVALEMKHVF</sequence>
<evidence type="ECO:0000256" key="7">
    <source>
        <dbReference type="ARBA" id="ARBA00022741"/>
    </source>
</evidence>
<dbReference type="Gene3D" id="3.30.450.40">
    <property type="match status" value="1"/>
</dbReference>
<dbReference type="InterPro" id="IPR052023">
    <property type="entry name" value="Histidine_kinase_KdpD"/>
</dbReference>
<dbReference type="RefSeq" id="WP_184206552.1">
    <property type="nucleotide sequence ID" value="NZ_JACHIF010000002.1"/>
</dbReference>
<proteinExistence type="predicted"/>
<dbReference type="CDD" id="cd00075">
    <property type="entry name" value="HATPase"/>
    <property type="match status" value="1"/>
</dbReference>
<dbReference type="PRINTS" id="PR00344">
    <property type="entry name" value="BCTRLSENSOR"/>
</dbReference>
<dbReference type="Pfam" id="PF02518">
    <property type="entry name" value="HATPase_c"/>
    <property type="match status" value="1"/>
</dbReference>
<dbReference type="AlphaFoldDB" id="A0A7W7YJ19"/>
<evidence type="ECO:0000256" key="3">
    <source>
        <dbReference type="ARBA" id="ARBA00012438"/>
    </source>
</evidence>
<dbReference type="Gene3D" id="3.40.50.620">
    <property type="entry name" value="HUPs"/>
    <property type="match status" value="1"/>
</dbReference>
<dbReference type="InterPro" id="IPR003852">
    <property type="entry name" value="Sig_transdc_His_kinase_KdpD_N"/>
</dbReference>
<dbReference type="Pfam" id="PF02702">
    <property type="entry name" value="KdpD"/>
    <property type="match status" value="1"/>
</dbReference>
<dbReference type="InterPro" id="IPR005467">
    <property type="entry name" value="His_kinase_dom"/>
</dbReference>
<dbReference type="SMART" id="SM00387">
    <property type="entry name" value="HATPase_c"/>
    <property type="match status" value="1"/>
</dbReference>
<dbReference type="GO" id="GO:0000155">
    <property type="term" value="F:phosphorelay sensor kinase activity"/>
    <property type="evidence" value="ECO:0007669"/>
    <property type="project" value="InterPro"/>
</dbReference>
<dbReference type="InterPro" id="IPR003594">
    <property type="entry name" value="HATPase_dom"/>
</dbReference>
<dbReference type="InterPro" id="IPR004358">
    <property type="entry name" value="Sig_transdc_His_kin-like_C"/>
</dbReference>
<keyword evidence="12 13" id="KW-0472">Membrane</keyword>
<keyword evidence="16" id="KW-1185">Reference proteome</keyword>
<feature type="transmembrane region" description="Helical" evidence="13">
    <location>
        <begin position="475"/>
        <end position="494"/>
    </location>
</feature>
<organism evidence="15 16">
    <name type="scientific">Prosthecobacter dejongeii</name>
    <dbReference type="NCBI Taxonomy" id="48465"/>
    <lineage>
        <taxon>Bacteria</taxon>
        <taxon>Pseudomonadati</taxon>
        <taxon>Verrucomicrobiota</taxon>
        <taxon>Verrucomicrobiia</taxon>
        <taxon>Verrucomicrobiales</taxon>
        <taxon>Verrucomicrobiaceae</taxon>
        <taxon>Prosthecobacter</taxon>
    </lineage>
</organism>
<dbReference type="InterPro" id="IPR036890">
    <property type="entry name" value="HATPase_C_sf"/>
</dbReference>
<evidence type="ECO:0000259" key="14">
    <source>
        <dbReference type="PROSITE" id="PS50109"/>
    </source>
</evidence>
<keyword evidence="10 13" id="KW-1133">Transmembrane helix</keyword>
<dbReference type="Gene3D" id="3.30.565.10">
    <property type="entry name" value="Histidine kinase-like ATPase, C-terminal domain"/>
    <property type="match status" value="1"/>
</dbReference>
<evidence type="ECO:0000256" key="8">
    <source>
        <dbReference type="ARBA" id="ARBA00022777"/>
    </source>
</evidence>
<dbReference type="SMART" id="SM00388">
    <property type="entry name" value="HisKA"/>
    <property type="match status" value="1"/>
</dbReference>
<dbReference type="InterPro" id="IPR014729">
    <property type="entry name" value="Rossmann-like_a/b/a_fold"/>
</dbReference>
<dbReference type="InterPro" id="IPR027417">
    <property type="entry name" value="P-loop_NTPase"/>
</dbReference>
<dbReference type="GO" id="GO:0005524">
    <property type="term" value="F:ATP binding"/>
    <property type="evidence" value="ECO:0007669"/>
    <property type="project" value="UniProtKB-KW"/>
</dbReference>
<feature type="transmembrane region" description="Helical" evidence="13">
    <location>
        <begin position="442"/>
        <end position="460"/>
    </location>
</feature>
<dbReference type="InterPro" id="IPR025201">
    <property type="entry name" value="KdpD_TM"/>
</dbReference>
<dbReference type="Proteomes" id="UP000534294">
    <property type="component" value="Unassembled WGS sequence"/>
</dbReference>
<dbReference type="PANTHER" id="PTHR45569:SF1">
    <property type="entry name" value="SENSOR PROTEIN KDPD"/>
    <property type="match status" value="1"/>
</dbReference>
<dbReference type="PANTHER" id="PTHR45569">
    <property type="entry name" value="SENSOR PROTEIN KDPD"/>
    <property type="match status" value="1"/>
</dbReference>
<dbReference type="Pfam" id="PF13493">
    <property type="entry name" value="DUF4118"/>
    <property type="match status" value="1"/>
</dbReference>
<evidence type="ECO:0000256" key="13">
    <source>
        <dbReference type="SAM" id="Phobius"/>
    </source>
</evidence>
<keyword evidence="7" id="KW-0547">Nucleotide-binding</keyword>
<comment type="catalytic activity">
    <reaction evidence="1">
        <text>ATP + protein L-histidine = ADP + protein N-phospho-L-histidine.</text>
        <dbReference type="EC" id="2.7.13.3"/>
    </reaction>
</comment>
<keyword evidence="4" id="KW-0597">Phosphoprotein</keyword>
<evidence type="ECO:0000256" key="5">
    <source>
        <dbReference type="ARBA" id="ARBA00022679"/>
    </source>
</evidence>
<dbReference type="GO" id="GO:0005886">
    <property type="term" value="C:plasma membrane"/>
    <property type="evidence" value="ECO:0007669"/>
    <property type="project" value="TreeGrafter"/>
</dbReference>
<dbReference type="SUPFAM" id="SSF55874">
    <property type="entry name" value="ATPase domain of HSP90 chaperone/DNA topoisomerase II/histidine kinase"/>
    <property type="match status" value="1"/>
</dbReference>
<dbReference type="EMBL" id="JACHIF010000002">
    <property type="protein sequence ID" value="MBB5037046.1"/>
    <property type="molecule type" value="Genomic_DNA"/>
</dbReference>
<evidence type="ECO:0000256" key="9">
    <source>
        <dbReference type="ARBA" id="ARBA00022840"/>
    </source>
</evidence>
<comment type="subcellular location">
    <subcellularLocation>
        <location evidence="2">Membrane</location>
        <topology evidence="2">Multi-pass membrane protein</topology>
    </subcellularLocation>
</comment>